<dbReference type="EMBL" id="CP018099">
    <property type="protein sequence ID" value="APF20479.1"/>
    <property type="molecule type" value="Genomic_DNA"/>
</dbReference>
<dbReference type="Gene3D" id="2.40.160.60">
    <property type="entry name" value="Outer membrane protein transport protein (OMPP1/FadL/TodX)"/>
    <property type="match status" value="1"/>
</dbReference>
<dbReference type="AlphaFoldDB" id="H1XP05"/>
<evidence type="ECO:0008006" key="5">
    <source>
        <dbReference type="Google" id="ProtNLM"/>
    </source>
</evidence>
<sequence precursor="true">MKTKGILIFVFLIQLVFAQSGRYAASFLELGVGARTMGMGSAGVAATGQVTAPFWNPAGLAMVERLQAGSMYANLFNKLEQQSYFGFVLPVMKNSVVGISWMRLSIDEIPRYDFDEDSPITAYQRLHGQAQQLTYGPVDYFSNQNDVFIFTFARLIPTKFDLGWQYFEIPVKFGFGLNLKYISQQLDRNKATGIGIDIGWLMSLNLNDIFAGEYYGALNFGLNVQDLAETRMVWDTESRHVDRLKRNFKYGVQYSQPLAFLDSDLILAYDVNTKYDGNTHLGAELLIKSLFALRVGSNFGHLTAGAGVLLWRFRVNYAFQGHDLGNSHRVSLTLVF</sequence>
<dbReference type="Proteomes" id="UP000004671">
    <property type="component" value="Chromosome"/>
</dbReference>
<evidence type="ECO:0000313" key="4">
    <source>
        <dbReference type="Proteomes" id="UP000183868"/>
    </source>
</evidence>
<keyword evidence="3" id="KW-1185">Reference proteome</keyword>
<accession>H1XP05</accession>
<gene>
    <name evidence="1" type="ORF">Cabys_3733</name>
    <name evidence="2" type="ORF">Calab_1374</name>
</gene>
<dbReference type="RefSeq" id="WP_006928079.1">
    <property type="nucleotide sequence ID" value="NZ_CM001402.1"/>
</dbReference>
<proteinExistence type="predicted"/>
<name>H1XP05_CALAY</name>
<evidence type="ECO:0000313" key="3">
    <source>
        <dbReference type="Proteomes" id="UP000004671"/>
    </source>
</evidence>
<dbReference type="InParanoid" id="H1XP05"/>
<reference evidence="1 4" key="2">
    <citation type="submission" date="2016-11" db="EMBL/GenBank/DDBJ databases">
        <title>Genomic analysis of Caldithrix abyssi and proposal of a novel bacterial phylum Caldithrichaeota.</title>
        <authorList>
            <person name="Kublanov I."/>
            <person name="Sigalova O."/>
            <person name="Gavrilov S."/>
            <person name="Lebedinsky A."/>
            <person name="Ivanova N."/>
            <person name="Daum C."/>
            <person name="Reddy T."/>
            <person name="Klenk H.P."/>
            <person name="Goker M."/>
            <person name="Reva O."/>
            <person name="Miroshnichenko M."/>
            <person name="Kyprides N."/>
            <person name="Woyke T."/>
            <person name="Gelfand M."/>
        </authorList>
    </citation>
    <scope>NUCLEOTIDE SEQUENCE [LARGE SCALE GENOMIC DNA]</scope>
    <source>
        <strain evidence="1 4">LF13</strain>
    </source>
</reference>
<dbReference type="OrthoDB" id="9772014at2"/>
<dbReference type="PaxDb" id="880073-Calab_1374"/>
<evidence type="ECO:0000313" key="1">
    <source>
        <dbReference type="EMBL" id="APF20479.1"/>
    </source>
</evidence>
<dbReference type="KEGG" id="caby:Cabys_3733"/>
<evidence type="ECO:0000313" key="2">
    <source>
        <dbReference type="EMBL" id="EHO40997.1"/>
    </source>
</evidence>
<dbReference type="STRING" id="880073.Cabys_3733"/>
<dbReference type="eggNOG" id="COG2067">
    <property type="taxonomic scope" value="Bacteria"/>
</dbReference>
<reference evidence="2 3" key="1">
    <citation type="submission" date="2011-09" db="EMBL/GenBank/DDBJ databases">
        <title>The permanent draft genome of Caldithrix abyssi DSM 13497.</title>
        <authorList>
            <consortium name="US DOE Joint Genome Institute (JGI-PGF)"/>
            <person name="Lucas S."/>
            <person name="Han J."/>
            <person name="Lapidus A."/>
            <person name="Bruce D."/>
            <person name="Goodwin L."/>
            <person name="Pitluck S."/>
            <person name="Peters L."/>
            <person name="Kyrpides N."/>
            <person name="Mavromatis K."/>
            <person name="Ivanova N."/>
            <person name="Mikhailova N."/>
            <person name="Chertkov O."/>
            <person name="Detter J.C."/>
            <person name="Tapia R."/>
            <person name="Han C."/>
            <person name="Land M."/>
            <person name="Hauser L."/>
            <person name="Markowitz V."/>
            <person name="Cheng J.-F."/>
            <person name="Hugenholtz P."/>
            <person name="Woyke T."/>
            <person name="Wu D."/>
            <person name="Spring S."/>
            <person name="Brambilla E."/>
            <person name="Klenk H.-P."/>
            <person name="Eisen J.A."/>
        </authorList>
    </citation>
    <scope>NUCLEOTIDE SEQUENCE [LARGE SCALE GENOMIC DNA]</scope>
    <source>
        <strain evidence="2 3">DSM 13497</strain>
    </source>
</reference>
<organism evidence="2 3">
    <name type="scientific">Caldithrix abyssi DSM 13497</name>
    <dbReference type="NCBI Taxonomy" id="880073"/>
    <lineage>
        <taxon>Bacteria</taxon>
        <taxon>Pseudomonadati</taxon>
        <taxon>Calditrichota</taxon>
        <taxon>Calditrichia</taxon>
        <taxon>Calditrichales</taxon>
        <taxon>Calditrichaceae</taxon>
        <taxon>Caldithrix</taxon>
    </lineage>
</organism>
<dbReference type="EMBL" id="CM001402">
    <property type="protein sequence ID" value="EHO40997.1"/>
    <property type="molecule type" value="Genomic_DNA"/>
</dbReference>
<dbReference type="HOGENOM" id="CLU_067062_0_0_0"/>
<protein>
    <recommendedName>
        <fullName evidence="5">PorV/PorQ family protein</fullName>
    </recommendedName>
</protein>
<dbReference type="Proteomes" id="UP000183868">
    <property type="component" value="Chromosome"/>
</dbReference>